<name>A0A1H1FL92_9ACTN</name>
<dbReference type="OrthoDB" id="1649389at2"/>
<sequence>MSRTVIVLTGPPGSGKSTVSAALARSTTPGVHLHSDDFWAAIVAGAIAPYEPESAHQNDIVMGVVAGAAFGYALGGFTTVVDGVVGPWMLEHFRDTPPEVELHYVVLRPSLDRTLQRAQARTGIDALVDEGPLVAMWQQFADLGGYESHVIDTSDEAPTRTLGRVADAVRSGRFRV</sequence>
<keyword evidence="2" id="KW-1185">Reference proteome</keyword>
<accession>A0A1H1FL92</accession>
<evidence type="ECO:0000313" key="2">
    <source>
        <dbReference type="Proteomes" id="UP000183053"/>
    </source>
</evidence>
<dbReference type="Gene3D" id="3.40.50.300">
    <property type="entry name" value="P-loop containing nucleotide triphosphate hydrolases"/>
    <property type="match status" value="1"/>
</dbReference>
<dbReference type="AlphaFoldDB" id="A0A1H1FL92"/>
<dbReference type="RefSeq" id="WP_068568500.1">
    <property type="nucleotide sequence ID" value="NZ_FNLF01000002.1"/>
</dbReference>
<dbReference type="SUPFAM" id="SSF52540">
    <property type="entry name" value="P-loop containing nucleoside triphosphate hydrolases"/>
    <property type="match status" value="1"/>
</dbReference>
<dbReference type="EMBL" id="FNLF01000002">
    <property type="protein sequence ID" value="SDR01802.1"/>
    <property type="molecule type" value="Genomic_DNA"/>
</dbReference>
<reference evidence="2" key="1">
    <citation type="submission" date="2016-10" db="EMBL/GenBank/DDBJ databases">
        <authorList>
            <person name="Varghese N."/>
            <person name="Submissions S."/>
        </authorList>
    </citation>
    <scope>NUCLEOTIDE SEQUENCE [LARGE SCALE GENOMIC DNA]</scope>
    <source>
        <strain evidence="2">DSM 44142</strain>
    </source>
</reference>
<dbReference type="InterPro" id="IPR027417">
    <property type="entry name" value="P-loop_NTPase"/>
</dbReference>
<dbReference type="Pfam" id="PF13671">
    <property type="entry name" value="AAA_33"/>
    <property type="match status" value="1"/>
</dbReference>
<protein>
    <submittedName>
        <fullName evidence="1">AAA domain-containing protein</fullName>
    </submittedName>
</protein>
<proteinExistence type="predicted"/>
<evidence type="ECO:0000313" key="1">
    <source>
        <dbReference type="EMBL" id="SDR01802.1"/>
    </source>
</evidence>
<organism evidence="1 2">
    <name type="scientific">Tsukamurella pulmonis</name>
    <dbReference type="NCBI Taxonomy" id="47312"/>
    <lineage>
        <taxon>Bacteria</taxon>
        <taxon>Bacillati</taxon>
        <taxon>Actinomycetota</taxon>
        <taxon>Actinomycetes</taxon>
        <taxon>Mycobacteriales</taxon>
        <taxon>Tsukamurellaceae</taxon>
        <taxon>Tsukamurella</taxon>
    </lineage>
</organism>
<gene>
    <name evidence="1" type="ORF">SAMN04489765_2785</name>
</gene>
<dbReference type="STRING" id="47312.SAMN04489765_2785"/>
<dbReference type="Proteomes" id="UP000183053">
    <property type="component" value="Unassembled WGS sequence"/>
</dbReference>